<dbReference type="CDD" id="cd03143">
    <property type="entry name" value="A4_beta-galactosidase_middle_domain"/>
    <property type="match status" value="1"/>
</dbReference>
<feature type="region of interest" description="Disordered" evidence="1">
    <location>
        <begin position="1"/>
        <end position="52"/>
    </location>
</feature>
<evidence type="ECO:0000256" key="1">
    <source>
        <dbReference type="SAM" id="MobiDB-lite"/>
    </source>
</evidence>
<feature type="region of interest" description="Disordered" evidence="1">
    <location>
        <begin position="1136"/>
        <end position="1179"/>
    </location>
</feature>
<protein>
    <recommendedName>
        <fullName evidence="4">Glycoside hydrolase family 2</fullName>
    </recommendedName>
</protein>
<keyword evidence="3" id="KW-1185">Reference proteome</keyword>
<feature type="compositionally biased region" description="Basic and acidic residues" evidence="1">
    <location>
        <begin position="221"/>
        <end position="246"/>
    </location>
</feature>
<reference evidence="2 3" key="1">
    <citation type="submission" date="2018-08" db="EMBL/GenBank/DDBJ databases">
        <title>Draft genome of the lignicolous fungus Coniochaeta pulveracea.</title>
        <authorList>
            <person name="Borstlap C.J."/>
            <person name="De Witt R.N."/>
            <person name="Botha A."/>
            <person name="Volschenk H."/>
        </authorList>
    </citation>
    <scope>NUCLEOTIDE SEQUENCE [LARGE SCALE GENOMIC DNA]</scope>
    <source>
        <strain evidence="2 3">CAB683</strain>
    </source>
</reference>
<sequence length="1284" mass="144069">MASQMTQRPEAASSSSNTSSKPTTSPSSSSIPPNMRSLVHTKSKPNPLTFPKSQRPFDAELFAEPSNEYRGCPLWAWNCRLDKTQIVKQISYLQEMGFGGFHMHPRTGLDTSYLSAEFFDIVKACVDEAEKKGMMACLYDEDRWPSGTAGGSVVAGEKGKEFRGRHLLWTRDKYGKGAQGGSPSTGEGVRSENGVLLGRWAIRLDANGCLAGWRRLEDNGEELQNERQGERVDEPLRWSSDDESGGRHGRAQPKTRIRRNVESCVKNSEDDLEKGEIIWYAYVETNPPSPWFNGQTYIDTLNPKAMRGFIDSTHEKYKEAVGDRFGVTVPCIFTDEPQFARKTRLGDPFEHKDILLPWTEDLPETFAAAYGNDADLVAHLPELIWDLPDEKVSVTRYRFHDHVCERFVTAFMDQLGGWCDDNGILLNGHMMEEPTLASQTGCLGETMRCYRSMGLPGMDLLNDSVEYTTAKQVSSVARQRGIKGVMSEIYGCTHWYFTFEGHKGSGDWQAALGITFRAPHLSWASMAGEAKRDYPASINYQSPWYKEYGYVEDHFARVAVAMTRGKPVTRVAVIHPVESFWCRFGPDGRGQGNNGEKLRQQDQRFAELTDWLLHGLIDFDFISESMLPGLHRGTTQTLDTNHGENIVELLVGECRYEAVIVPDLLTVRSSTLKILNEFAEMNGTVLILGDAPQLVDAQVSSSSSLAHFCSHSALIPWHHELLLQHLERFRDLEVVDKGNNGHLPRSLLYQLREDGNERFLFICNTDRSNAVDTTIKLHGSWEVELLDTLSGKHSLAKTRSDGSFDYTFEGCASLLLRLVPRKDTSDPIPLDKELVLGPPEKVLLKLEDVELSEPNVLMLDYARYQLRTEGAPVYQSPQPQEILAANNEILDRLQLPRKGMAWRQPWTLSESEREVKADVSLEFHFLSAMDVTENTKLAIELPDMVFISLNDVELPNQEPLGWWVDESISTIPIPPGFIRKGPNVLTVKFPFGVLTNIERVYILGNFKVELGGTDGSCAKGKLSPWDIKHDPLTWGNIVTQYLPFYVGNVTYRCSFTLPNRCNATLSVPDFESPVLAVEYGDGKRDRVAFQPRQLDMGILEKGKHGVKITCFGNRYNAFGHIHAVDWMTNFPSITSSLPPDSSNPPIPTWWPRSTKSTSSTSPSQNPPGRPHGVKTKQLTQEERFRIRVLYFDAKFSYKRIQEITGATDAQVRTAVRADSATPKPRTGRPPKNRGEEVATGAGVTRANGTENGKEKTARKKKGASIEFHTRGNSVHFPDPTDEQQ</sequence>
<gene>
    <name evidence="2" type="ORF">DL546_003256</name>
</gene>
<feature type="region of interest" description="Disordered" evidence="1">
    <location>
        <begin position="1214"/>
        <end position="1284"/>
    </location>
</feature>
<feature type="region of interest" description="Disordered" evidence="1">
    <location>
        <begin position="221"/>
        <end position="258"/>
    </location>
</feature>
<dbReference type="EMBL" id="QVQW01000006">
    <property type="protein sequence ID" value="RKU47965.1"/>
    <property type="molecule type" value="Genomic_DNA"/>
</dbReference>
<proteinExistence type="predicted"/>
<feature type="compositionally biased region" description="Low complexity" evidence="1">
    <location>
        <begin position="13"/>
        <end position="33"/>
    </location>
</feature>
<evidence type="ECO:0008006" key="4">
    <source>
        <dbReference type="Google" id="ProtNLM"/>
    </source>
</evidence>
<accession>A0A420YJE6</accession>
<dbReference type="OrthoDB" id="2579248at2759"/>
<evidence type="ECO:0000313" key="3">
    <source>
        <dbReference type="Proteomes" id="UP000275385"/>
    </source>
</evidence>
<feature type="compositionally biased region" description="Low complexity" evidence="1">
    <location>
        <begin position="1149"/>
        <end position="1163"/>
    </location>
</feature>
<feature type="compositionally biased region" description="Basic residues" evidence="1">
    <location>
        <begin position="247"/>
        <end position="258"/>
    </location>
</feature>
<dbReference type="InterPro" id="IPR053161">
    <property type="entry name" value="Ulvan_degrading_GH"/>
</dbReference>
<comment type="caution">
    <text evidence="2">The sequence shown here is derived from an EMBL/GenBank/DDBJ whole genome shotgun (WGS) entry which is preliminary data.</text>
</comment>
<name>A0A420YJE6_9PEZI</name>
<organism evidence="2 3">
    <name type="scientific">Coniochaeta pulveracea</name>
    <dbReference type="NCBI Taxonomy" id="177199"/>
    <lineage>
        <taxon>Eukaryota</taxon>
        <taxon>Fungi</taxon>
        <taxon>Dikarya</taxon>
        <taxon>Ascomycota</taxon>
        <taxon>Pezizomycotina</taxon>
        <taxon>Sordariomycetes</taxon>
        <taxon>Sordariomycetidae</taxon>
        <taxon>Coniochaetales</taxon>
        <taxon>Coniochaetaceae</taxon>
        <taxon>Coniochaeta</taxon>
    </lineage>
</organism>
<dbReference type="Proteomes" id="UP000275385">
    <property type="component" value="Unassembled WGS sequence"/>
</dbReference>
<dbReference type="PANTHER" id="PTHR36848">
    <property type="entry name" value="DNA-BINDING PROTEIN (PUTATIVE SECRETED PROTEIN)-RELATED"/>
    <property type="match status" value="1"/>
</dbReference>
<dbReference type="PANTHER" id="PTHR36848:SF2">
    <property type="entry name" value="SECRETED PROTEIN"/>
    <property type="match status" value="1"/>
</dbReference>
<dbReference type="STRING" id="177199.A0A420YJE6"/>
<evidence type="ECO:0000313" key="2">
    <source>
        <dbReference type="EMBL" id="RKU47965.1"/>
    </source>
</evidence>